<name>A0A7J5Y0W7_DISMA</name>
<evidence type="ECO:0000256" key="1">
    <source>
        <dbReference type="ARBA" id="ARBA00022679"/>
    </source>
</evidence>
<dbReference type="EMBL" id="JAAKFY010000018">
    <property type="protein sequence ID" value="KAF3842703.1"/>
    <property type="molecule type" value="Genomic_DNA"/>
</dbReference>
<sequence>MFSIGGWGTRKLSLVEPDDTGYTGKIIKAANRGLQCKKNSTQLHCYERMKHSVACIKRRVRSVEQLQLLTEHIKSCNIIDIDSDENLAVVEDSCELEWVTVQDLTRAISQFRDDVLSIHESKNPLLLSMDIRSSPAEQDAALICFYKKPNIEWGRPLKCRLKPGHLVPSASHFLVESDMFIMAGRMVGHSFVHGGPCLSGLSPAVVHVLLGGSPETATVTLEDCPDLNIRATIRLLEGESEISDEGKRSVRDLAFAWDLPCLTGNNRRWLFEKMLIHAVIGRVTRQIKQLRRGLKETPMWAMLSQCPDTVALLFPQEGAVDYSPAVILQRITWPRDDDEDDDCSVDTKCRVSGYLRRFIENASPDVMTNLVKFWTGWEILPRNNLSIEVVNGRFPTASTCYETLRIPGHYKDYASFENDMLACIGTCQTGFGYELITGWKMWTLQVSCLQSVALEEAALYPARVFTTNVGQPRMVISPEYIHSLLELNLSIPCIAALLGVSRRTVHRRMAESDFSVREMYSTLNMWNWTNIKSRQPHSGYRMMKALLQAQGLRVQYDRVRASLHRVDTIGVISRMNNLGCILQHCHLWWHRWLFAEDNVSWCSIQNLASTNVAFFQESVEKFGFPLRVRADHGGKCGRCKSHVYSPWHWKGQLYIRQECSQPTDRETMERHVDSCYSHLMLYTTSKKGFLNIGNATLLFCCHYVILPRLQDDLDTFRSGWANHPKRTEGHVTPNQLWELGRIHHPIPVSDNMEGVDIPQIEWENRDLLLMATLVSLSQTQRAH</sequence>
<dbReference type="Proteomes" id="UP000518266">
    <property type="component" value="Unassembled WGS sequence"/>
</dbReference>
<evidence type="ECO:0000259" key="3">
    <source>
        <dbReference type="Pfam" id="PF00632"/>
    </source>
</evidence>
<evidence type="ECO:0000313" key="6">
    <source>
        <dbReference type="Proteomes" id="UP000518266"/>
    </source>
</evidence>
<feature type="domain" description="HECT" evidence="3">
    <location>
        <begin position="172"/>
        <end position="432"/>
    </location>
</feature>
<dbReference type="PANTHER" id="PTHR46791">
    <property type="entry name" value="EXPRESSED PROTEIN"/>
    <property type="match status" value="1"/>
</dbReference>
<dbReference type="AlphaFoldDB" id="A0A7J5Y0W7"/>
<keyword evidence="6" id="KW-1185">Reference proteome</keyword>
<comment type="caution">
    <text evidence="5">The sequence shown here is derived from an EMBL/GenBank/DDBJ whole genome shotgun (WGS) entry which is preliminary data.</text>
</comment>
<proteinExistence type="predicted"/>
<gene>
    <name evidence="5" type="ORF">F7725_001552</name>
</gene>
<organism evidence="5 6">
    <name type="scientific">Dissostichus mawsoni</name>
    <name type="common">Antarctic cod</name>
    <dbReference type="NCBI Taxonomy" id="36200"/>
    <lineage>
        <taxon>Eukaryota</taxon>
        <taxon>Metazoa</taxon>
        <taxon>Chordata</taxon>
        <taxon>Craniata</taxon>
        <taxon>Vertebrata</taxon>
        <taxon>Euteleostomi</taxon>
        <taxon>Actinopterygii</taxon>
        <taxon>Neopterygii</taxon>
        <taxon>Teleostei</taxon>
        <taxon>Neoteleostei</taxon>
        <taxon>Acanthomorphata</taxon>
        <taxon>Eupercaria</taxon>
        <taxon>Perciformes</taxon>
        <taxon>Notothenioidei</taxon>
        <taxon>Nototheniidae</taxon>
        <taxon>Dissostichus</taxon>
    </lineage>
</organism>
<dbReference type="SUPFAM" id="SSF56204">
    <property type="entry name" value="Hect, E3 ligase catalytic domain"/>
    <property type="match status" value="1"/>
</dbReference>
<protein>
    <submittedName>
        <fullName evidence="5">Uncharacterized protein</fullName>
    </submittedName>
</protein>
<dbReference type="OrthoDB" id="8940977at2759"/>
<dbReference type="PANTHER" id="PTHR46791:SF11">
    <property type="entry name" value="INTEGRASE CATALYTIC DOMAIN-CONTAINING PROTEIN"/>
    <property type="match status" value="1"/>
</dbReference>
<evidence type="ECO:0000313" key="5">
    <source>
        <dbReference type="EMBL" id="KAF3842703.1"/>
    </source>
</evidence>
<reference evidence="5 6" key="1">
    <citation type="submission" date="2020-03" db="EMBL/GenBank/DDBJ databases">
        <title>Dissostichus mawsoni Genome sequencing and assembly.</title>
        <authorList>
            <person name="Park H."/>
        </authorList>
    </citation>
    <scope>NUCLEOTIDE SEQUENCE [LARGE SCALE GENOMIC DNA]</scope>
    <source>
        <strain evidence="5">DM0001</strain>
        <tissue evidence="5">Muscle</tissue>
    </source>
</reference>
<dbReference type="Gene3D" id="3.30.2410.10">
    <property type="entry name" value="Hect, E3 ligase catalytic domain"/>
    <property type="match status" value="1"/>
</dbReference>
<keyword evidence="2" id="KW-0833">Ubl conjugation pathway</keyword>
<keyword evidence="1" id="KW-0808">Transferase</keyword>
<dbReference type="InterPro" id="IPR000569">
    <property type="entry name" value="HECT_dom"/>
</dbReference>
<evidence type="ECO:0000259" key="4">
    <source>
        <dbReference type="Pfam" id="PF24764"/>
    </source>
</evidence>
<dbReference type="Pfam" id="PF24764">
    <property type="entry name" value="rva_4"/>
    <property type="match status" value="1"/>
</dbReference>
<dbReference type="Pfam" id="PF00632">
    <property type="entry name" value="HECT"/>
    <property type="match status" value="1"/>
</dbReference>
<feature type="domain" description="Integrase core" evidence="4">
    <location>
        <begin position="602"/>
        <end position="742"/>
    </location>
</feature>
<dbReference type="InterPro" id="IPR058913">
    <property type="entry name" value="Integrase_dom_put"/>
</dbReference>
<evidence type="ECO:0000256" key="2">
    <source>
        <dbReference type="ARBA" id="ARBA00022786"/>
    </source>
</evidence>
<accession>A0A7J5Y0W7</accession>
<dbReference type="GO" id="GO:0004842">
    <property type="term" value="F:ubiquitin-protein transferase activity"/>
    <property type="evidence" value="ECO:0007669"/>
    <property type="project" value="InterPro"/>
</dbReference>
<dbReference type="InterPro" id="IPR035983">
    <property type="entry name" value="Hect_E3_ubiquitin_ligase"/>
</dbReference>